<organism evidence="1 2">
    <name type="scientific">Sphaerodactylus townsendi</name>
    <dbReference type="NCBI Taxonomy" id="933632"/>
    <lineage>
        <taxon>Eukaryota</taxon>
        <taxon>Metazoa</taxon>
        <taxon>Chordata</taxon>
        <taxon>Craniata</taxon>
        <taxon>Vertebrata</taxon>
        <taxon>Euteleostomi</taxon>
        <taxon>Lepidosauria</taxon>
        <taxon>Squamata</taxon>
        <taxon>Bifurcata</taxon>
        <taxon>Gekkota</taxon>
        <taxon>Sphaerodactylidae</taxon>
        <taxon>Sphaerodactylus</taxon>
    </lineage>
</organism>
<comment type="caution">
    <text evidence="1">The sequence shown here is derived from an EMBL/GenBank/DDBJ whole genome shotgun (WGS) entry which is preliminary data.</text>
</comment>
<accession>A0ACB8ECW6</accession>
<dbReference type="Proteomes" id="UP000827872">
    <property type="component" value="Linkage Group LG16"/>
</dbReference>
<sequence>MLTLLGHLKQLFTLQSKGCEMLLWTNMYISRIIFGSSLEWQLSGTLAIKDVSAAILAQSREQVTKAREAVDDVLDYVVSHVPLPWVVGPFAPSLVELPDAPTSKVEDDVQASKEPKGKLGSPPKAPSEPKKDI</sequence>
<name>A0ACB8ECW6_9SAUR</name>
<dbReference type="EMBL" id="CM037629">
    <property type="protein sequence ID" value="KAH7990449.1"/>
    <property type="molecule type" value="Genomic_DNA"/>
</dbReference>
<reference evidence="1" key="1">
    <citation type="submission" date="2021-08" db="EMBL/GenBank/DDBJ databases">
        <title>The first chromosome-level gecko genome reveals the dynamic sex chromosomes of Neotropical dwarf geckos (Sphaerodactylidae: Sphaerodactylus).</title>
        <authorList>
            <person name="Pinto B.J."/>
            <person name="Keating S.E."/>
            <person name="Gamble T."/>
        </authorList>
    </citation>
    <scope>NUCLEOTIDE SEQUENCE</scope>
    <source>
        <strain evidence="1">TG3544</strain>
    </source>
</reference>
<proteinExistence type="predicted"/>
<protein>
    <submittedName>
        <fullName evidence="1">Uncharacterized protein</fullName>
    </submittedName>
</protein>
<gene>
    <name evidence="1" type="ORF">K3G42_007241</name>
</gene>
<keyword evidence="2" id="KW-1185">Reference proteome</keyword>
<evidence type="ECO:0000313" key="2">
    <source>
        <dbReference type="Proteomes" id="UP000827872"/>
    </source>
</evidence>
<evidence type="ECO:0000313" key="1">
    <source>
        <dbReference type="EMBL" id="KAH7990449.1"/>
    </source>
</evidence>